<dbReference type="GO" id="GO:0005085">
    <property type="term" value="F:guanyl-nucleotide exchange factor activity"/>
    <property type="evidence" value="ECO:0007669"/>
    <property type="project" value="InterPro"/>
</dbReference>
<dbReference type="GO" id="GO:0031106">
    <property type="term" value="P:septin ring organization"/>
    <property type="evidence" value="ECO:0007669"/>
    <property type="project" value="TreeGrafter"/>
</dbReference>
<dbReference type="GO" id="GO:0030010">
    <property type="term" value="P:establishment of cell polarity"/>
    <property type="evidence" value="ECO:0007669"/>
    <property type="project" value="TreeGrafter"/>
</dbReference>
<evidence type="ECO:0000313" key="4">
    <source>
        <dbReference type="Proteomes" id="UP001218218"/>
    </source>
</evidence>
<protein>
    <submittedName>
        <fullName evidence="3">Dbl homology domain-containing protein</fullName>
    </submittedName>
</protein>
<dbReference type="InterPro" id="IPR011993">
    <property type="entry name" value="PH-like_dom_sf"/>
</dbReference>
<accession>A0AAD7E7T8</accession>
<dbReference type="Pfam" id="PF00621">
    <property type="entry name" value="RhoGEF"/>
    <property type="match status" value="1"/>
</dbReference>
<dbReference type="AlphaFoldDB" id="A0AAD7E7T8"/>
<comment type="caution">
    <text evidence="3">The sequence shown here is derived from an EMBL/GenBank/DDBJ whole genome shotgun (WGS) entry which is preliminary data.</text>
</comment>
<evidence type="ECO:0000256" key="1">
    <source>
        <dbReference type="SAM" id="MobiDB-lite"/>
    </source>
</evidence>
<dbReference type="GO" id="GO:0000935">
    <property type="term" value="C:division septum"/>
    <property type="evidence" value="ECO:0007669"/>
    <property type="project" value="TreeGrafter"/>
</dbReference>
<dbReference type="InterPro" id="IPR035899">
    <property type="entry name" value="DBL_dom_sf"/>
</dbReference>
<dbReference type="GO" id="GO:0005737">
    <property type="term" value="C:cytoplasm"/>
    <property type="evidence" value="ECO:0007669"/>
    <property type="project" value="TreeGrafter"/>
</dbReference>
<dbReference type="Proteomes" id="UP001218218">
    <property type="component" value="Unassembled WGS sequence"/>
</dbReference>
<dbReference type="Gene3D" id="2.30.29.30">
    <property type="entry name" value="Pleckstrin-homology domain (PH domain)/Phosphotyrosine-binding domain (PTB)"/>
    <property type="match status" value="1"/>
</dbReference>
<evidence type="ECO:0000259" key="2">
    <source>
        <dbReference type="PROSITE" id="PS50010"/>
    </source>
</evidence>
<feature type="compositionally biased region" description="Acidic residues" evidence="1">
    <location>
        <begin position="389"/>
        <end position="405"/>
    </location>
</feature>
<gene>
    <name evidence="3" type="ORF">DFH08DRAFT_76535</name>
</gene>
<sequence>MLPKSDPYLAIRKHSEERRQEARNNIIRELVETERNYVRHFEILQNYATVLSESGLVPRRTIHRLFSNSVDLLAFHRKFLAGLEVTNKLPWEEQRWGWHFLQAEEGFRVYEPYCANYSEGYLDDLYRTNRNPLVSNRVLQMRESLAVFDHLIHFKNELPAFLIRPIGRVCKYPLLIECLLKTSSRDTHQYHDELKSGLAAMERVVDRVNDVQRRIENMQTAVDLRRCVVDWRGHEVDTFGALLLDDTFVMSRTDPDARREFRVFLFERIILFCVDAPAAAPLNQHLNRPRRLTTPLLLKGTVLVANVRQVEPVGPPSLQDSRLDVWWEGKDGLEVFTLRHRWEGCRARWETQIARLVRECAERRAEERGARSRSSRVYARQDPSGGFDSDSDDTVTPESDSDGIQ</sequence>
<dbReference type="PANTHER" id="PTHR47339:SF1">
    <property type="entry name" value="CELL DIVISION CONTROL PROTEIN 24"/>
    <property type="match status" value="1"/>
</dbReference>
<reference evidence="3" key="1">
    <citation type="submission" date="2023-03" db="EMBL/GenBank/DDBJ databases">
        <title>Massive genome expansion in bonnet fungi (Mycena s.s.) driven by repeated elements and novel gene families across ecological guilds.</title>
        <authorList>
            <consortium name="Lawrence Berkeley National Laboratory"/>
            <person name="Harder C.B."/>
            <person name="Miyauchi S."/>
            <person name="Viragh M."/>
            <person name="Kuo A."/>
            <person name="Thoen E."/>
            <person name="Andreopoulos B."/>
            <person name="Lu D."/>
            <person name="Skrede I."/>
            <person name="Drula E."/>
            <person name="Henrissat B."/>
            <person name="Morin E."/>
            <person name="Kohler A."/>
            <person name="Barry K."/>
            <person name="LaButti K."/>
            <person name="Morin E."/>
            <person name="Salamov A."/>
            <person name="Lipzen A."/>
            <person name="Mereny Z."/>
            <person name="Hegedus B."/>
            <person name="Baldrian P."/>
            <person name="Stursova M."/>
            <person name="Weitz H."/>
            <person name="Taylor A."/>
            <person name="Grigoriev I.V."/>
            <person name="Nagy L.G."/>
            <person name="Martin F."/>
            <person name="Kauserud H."/>
        </authorList>
    </citation>
    <scope>NUCLEOTIDE SEQUENCE</scope>
    <source>
        <strain evidence="3">CBHHK002</strain>
    </source>
</reference>
<dbReference type="InterPro" id="IPR000219">
    <property type="entry name" value="DH_dom"/>
</dbReference>
<feature type="domain" description="DH" evidence="2">
    <location>
        <begin position="22"/>
        <end position="211"/>
    </location>
</feature>
<evidence type="ECO:0000313" key="3">
    <source>
        <dbReference type="EMBL" id="KAJ7302239.1"/>
    </source>
</evidence>
<dbReference type="Pfam" id="PF15411">
    <property type="entry name" value="PH_10"/>
    <property type="match status" value="1"/>
</dbReference>
<name>A0AAD7E7T8_9AGAR</name>
<dbReference type="SUPFAM" id="SSF48065">
    <property type="entry name" value="DBL homology domain (DH-domain)"/>
    <property type="match status" value="1"/>
</dbReference>
<dbReference type="PROSITE" id="PS50010">
    <property type="entry name" value="DH_2"/>
    <property type="match status" value="1"/>
</dbReference>
<dbReference type="SUPFAM" id="SSF50729">
    <property type="entry name" value="PH domain-like"/>
    <property type="match status" value="1"/>
</dbReference>
<dbReference type="GO" id="GO:0005634">
    <property type="term" value="C:nucleus"/>
    <property type="evidence" value="ECO:0007669"/>
    <property type="project" value="TreeGrafter"/>
</dbReference>
<feature type="region of interest" description="Disordered" evidence="1">
    <location>
        <begin position="364"/>
        <end position="405"/>
    </location>
</feature>
<dbReference type="GO" id="GO:0043332">
    <property type="term" value="C:mating projection tip"/>
    <property type="evidence" value="ECO:0007669"/>
    <property type="project" value="TreeGrafter"/>
</dbReference>
<organism evidence="3 4">
    <name type="scientific">Mycena albidolilacea</name>
    <dbReference type="NCBI Taxonomy" id="1033008"/>
    <lineage>
        <taxon>Eukaryota</taxon>
        <taxon>Fungi</taxon>
        <taxon>Dikarya</taxon>
        <taxon>Basidiomycota</taxon>
        <taxon>Agaricomycotina</taxon>
        <taxon>Agaricomycetes</taxon>
        <taxon>Agaricomycetidae</taxon>
        <taxon>Agaricales</taxon>
        <taxon>Marasmiineae</taxon>
        <taxon>Mycenaceae</taxon>
        <taxon>Mycena</taxon>
    </lineage>
</organism>
<dbReference type="PANTHER" id="PTHR47339">
    <property type="entry name" value="CELL DIVISION CONTROL PROTEIN 24"/>
    <property type="match status" value="1"/>
</dbReference>
<dbReference type="CDD" id="cd00160">
    <property type="entry name" value="RhoGEF"/>
    <property type="match status" value="1"/>
</dbReference>
<keyword evidence="4" id="KW-1185">Reference proteome</keyword>
<dbReference type="SMART" id="SM00325">
    <property type="entry name" value="RhoGEF"/>
    <property type="match status" value="1"/>
</dbReference>
<dbReference type="Gene3D" id="1.20.900.10">
    <property type="entry name" value="Dbl homology (DH) domain"/>
    <property type="match status" value="1"/>
</dbReference>
<dbReference type="EMBL" id="JARIHO010000119">
    <property type="protein sequence ID" value="KAJ7302239.1"/>
    <property type="molecule type" value="Genomic_DNA"/>
</dbReference>
<proteinExistence type="predicted"/>
<dbReference type="InterPro" id="IPR053026">
    <property type="entry name" value="CDC42_GEF"/>
</dbReference>